<dbReference type="Proteomes" id="UP001251857">
    <property type="component" value="Unassembled WGS sequence"/>
</dbReference>
<dbReference type="RefSeq" id="WP_311653849.1">
    <property type="nucleotide sequence ID" value="NZ_JAVRIB010000015.1"/>
</dbReference>
<keyword evidence="3" id="KW-0732">Signal</keyword>
<feature type="signal peptide" evidence="3">
    <location>
        <begin position="1"/>
        <end position="28"/>
    </location>
</feature>
<dbReference type="PANTHER" id="PTHR30203:SF24">
    <property type="entry name" value="BLR4935 PROTEIN"/>
    <property type="match status" value="1"/>
</dbReference>
<proteinExistence type="inferred from homology"/>
<evidence type="ECO:0000313" key="5">
    <source>
        <dbReference type="Proteomes" id="UP001251857"/>
    </source>
</evidence>
<evidence type="ECO:0000256" key="2">
    <source>
        <dbReference type="SAM" id="Coils"/>
    </source>
</evidence>
<sequence>MSTIFLRRVSRVFLAAAIAAASVNLALAQTSPKTEATSPVLRGFIQTTLETNPGILAARAEIEAAGGRVAAADRPIYNPQLQIEAEQSESRLGTVGLEQALDWSDKRGANTNIASAELQVARAEYIVRRQELTGELLSGLADYHTAEAAQALAQERARLMTDFSDLSQKRRRAGDLSQIELDLASLARTQADLELSLAATDLAQAGQNLAAVTGQAVQDWPELPADIPAPVDFNAQALLTALPQIRALQARSAAARARVELRRRERRPDPTVGATVGQERTFRNGEDGSFGVVGLNLSVPLFVRNSFAAEVDTASAELAEAEQTKHEAFRRARARLLSAAERYRLSHAAWQAWQRSGRPSLSSQVSQLDRIWKYGEMSTADYLVQLNQTLETRAVALKIQNRLWDAWADWLVASGEVDDWLTRKP</sequence>
<gene>
    <name evidence="4" type="ORF">RM532_13445</name>
</gene>
<dbReference type="SUPFAM" id="SSF56954">
    <property type="entry name" value="Outer membrane efflux proteins (OEP)"/>
    <property type="match status" value="1"/>
</dbReference>
<accession>A0ABU3C317</accession>
<comment type="caution">
    <text evidence="4">The sequence shown here is derived from an EMBL/GenBank/DDBJ whole genome shotgun (WGS) entry which is preliminary data.</text>
</comment>
<dbReference type="PANTHER" id="PTHR30203">
    <property type="entry name" value="OUTER MEMBRANE CATION EFFLUX PROTEIN"/>
    <property type="match status" value="1"/>
</dbReference>
<evidence type="ECO:0000256" key="3">
    <source>
        <dbReference type="SAM" id="SignalP"/>
    </source>
</evidence>
<evidence type="ECO:0000313" key="4">
    <source>
        <dbReference type="EMBL" id="MDT0635954.1"/>
    </source>
</evidence>
<dbReference type="Pfam" id="PF02321">
    <property type="entry name" value="OEP"/>
    <property type="match status" value="1"/>
</dbReference>
<feature type="coiled-coil region" evidence="2">
    <location>
        <begin position="304"/>
        <end position="331"/>
    </location>
</feature>
<reference evidence="4 5" key="1">
    <citation type="submission" date="2023-09" db="EMBL/GenBank/DDBJ databases">
        <authorList>
            <person name="Rey-Velasco X."/>
        </authorList>
    </citation>
    <scope>NUCLEOTIDE SEQUENCE [LARGE SCALE GENOMIC DNA]</scope>
    <source>
        <strain evidence="4 5">W335</strain>
    </source>
</reference>
<dbReference type="EMBL" id="JAVRIB010000015">
    <property type="protein sequence ID" value="MDT0635954.1"/>
    <property type="molecule type" value="Genomic_DNA"/>
</dbReference>
<protein>
    <submittedName>
        <fullName evidence="4">TolC family protein</fullName>
    </submittedName>
</protein>
<dbReference type="InterPro" id="IPR010131">
    <property type="entry name" value="MdtP/NodT-like"/>
</dbReference>
<name>A0ABU3C317_9GAMM</name>
<dbReference type="InterPro" id="IPR003423">
    <property type="entry name" value="OMP_efflux"/>
</dbReference>
<dbReference type="Gene3D" id="1.20.1600.10">
    <property type="entry name" value="Outer membrane efflux proteins (OEP)"/>
    <property type="match status" value="1"/>
</dbReference>
<keyword evidence="2" id="KW-0175">Coiled coil</keyword>
<comment type="similarity">
    <text evidence="1">Belongs to the outer membrane factor (OMF) (TC 1.B.17) family.</text>
</comment>
<keyword evidence="5" id="KW-1185">Reference proteome</keyword>
<evidence type="ECO:0000256" key="1">
    <source>
        <dbReference type="ARBA" id="ARBA00007613"/>
    </source>
</evidence>
<feature type="chain" id="PRO_5045920958" evidence="3">
    <location>
        <begin position="29"/>
        <end position="425"/>
    </location>
</feature>
<organism evidence="4 5">
    <name type="scientific">Spectribacter hydrogenoxidans</name>
    <dbReference type="NCBI Taxonomy" id="3075608"/>
    <lineage>
        <taxon>Bacteria</taxon>
        <taxon>Pseudomonadati</taxon>
        <taxon>Pseudomonadota</taxon>
        <taxon>Gammaproteobacteria</taxon>
        <taxon>Salinisphaerales</taxon>
        <taxon>Salinisphaeraceae</taxon>
        <taxon>Spectribacter</taxon>
    </lineage>
</organism>